<dbReference type="Gene3D" id="1.10.10.10">
    <property type="entry name" value="Winged helix-like DNA-binding domain superfamily/Winged helix DNA-binding domain"/>
    <property type="match status" value="1"/>
</dbReference>
<dbReference type="PRINTS" id="PR00039">
    <property type="entry name" value="HTHLYSR"/>
</dbReference>
<feature type="domain" description="HTH lysR-type" evidence="5">
    <location>
        <begin position="8"/>
        <end position="65"/>
    </location>
</feature>
<dbReference type="Gene3D" id="3.40.190.10">
    <property type="entry name" value="Periplasmic binding protein-like II"/>
    <property type="match status" value="2"/>
</dbReference>
<evidence type="ECO:0000313" key="6">
    <source>
        <dbReference type="EMBL" id="MCX5467229.1"/>
    </source>
</evidence>
<gene>
    <name evidence="6" type="primary">gcvA</name>
    <name evidence="6" type="ORF">OSH00_05665</name>
</gene>
<dbReference type="InterPro" id="IPR005119">
    <property type="entry name" value="LysR_subst-bd"/>
</dbReference>
<dbReference type="EMBL" id="JAPKMY010000002">
    <property type="protein sequence ID" value="MCX5467229.1"/>
    <property type="molecule type" value="Genomic_DNA"/>
</dbReference>
<dbReference type="CDD" id="cd08432">
    <property type="entry name" value="PBP2_GcdR_TrpI_HvrB_AmpR_like"/>
    <property type="match status" value="1"/>
</dbReference>
<reference evidence="6" key="1">
    <citation type="submission" date="2022-11" db="EMBL/GenBank/DDBJ databases">
        <title>Biodiversity and phylogenetic relationships of bacteria.</title>
        <authorList>
            <person name="Machado R.A.R."/>
            <person name="Bhat A."/>
            <person name="Loulou A."/>
            <person name="Kallel S."/>
        </authorList>
    </citation>
    <scope>NUCLEOTIDE SEQUENCE</scope>
    <source>
        <strain evidence="6">A-IN1</strain>
    </source>
</reference>
<dbReference type="GO" id="GO:0003700">
    <property type="term" value="F:DNA-binding transcription factor activity"/>
    <property type="evidence" value="ECO:0007669"/>
    <property type="project" value="InterPro"/>
</dbReference>
<evidence type="ECO:0000256" key="1">
    <source>
        <dbReference type="ARBA" id="ARBA00009437"/>
    </source>
</evidence>
<dbReference type="FunFam" id="1.10.10.10:FF:000038">
    <property type="entry name" value="Glycine cleavage system transcriptional activator"/>
    <property type="match status" value="1"/>
</dbReference>
<dbReference type="SUPFAM" id="SSF53850">
    <property type="entry name" value="Periplasmic binding protein-like II"/>
    <property type="match status" value="1"/>
</dbReference>
<comment type="caution">
    <text evidence="6">The sequence shown here is derived from an EMBL/GenBank/DDBJ whole genome shotgun (WGS) entry which is preliminary data.</text>
</comment>
<organism evidence="6 7">
    <name type="scientific">Acinetobacter nematophilus</name>
    <dbReference type="NCBI Taxonomy" id="2994642"/>
    <lineage>
        <taxon>Bacteria</taxon>
        <taxon>Pseudomonadati</taxon>
        <taxon>Pseudomonadota</taxon>
        <taxon>Gammaproteobacteria</taxon>
        <taxon>Moraxellales</taxon>
        <taxon>Moraxellaceae</taxon>
        <taxon>Acinetobacter</taxon>
    </lineage>
</organism>
<dbReference type="GO" id="GO:0006351">
    <property type="term" value="P:DNA-templated transcription"/>
    <property type="evidence" value="ECO:0007669"/>
    <property type="project" value="TreeGrafter"/>
</dbReference>
<keyword evidence="7" id="KW-1185">Reference proteome</keyword>
<evidence type="ECO:0000256" key="2">
    <source>
        <dbReference type="ARBA" id="ARBA00023015"/>
    </source>
</evidence>
<keyword evidence="4" id="KW-0804">Transcription</keyword>
<dbReference type="InterPro" id="IPR036390">
    <property type="entry name" value="WH_DNA-bd_sf"/>
</dbReference>
<accession>A0A9X3IHE8</accession>
<dbReference type="PANTHER" id="PTHR30537:SF26">
    <property type="entry name" value="GLYCINE CLEAVAGE SYSTEM TRANSCRIPTIONAL ACTIVATOR"/>
    <property type="match status" value="1"/>
</dbReference>
<evidence type="ECO:0000313" key="7">
    <source>
        <dbReference type="Proteomes" id="UP001146019"/>
    </source>
</evidence>
<evidence type="ECO:0000256" key="4">
    <source>
        <dbReference type="ARBA" id="ARBA00023163"/>
    </source>
</evidence>
<dbReference type="Pfam" id="PF03466">
    <property type="entry name" value="LysR_substrate"/>
    <property type="match status" value="1"/>
</dbReference>
<keyword evidence="3" id="KW-0238">DNA-binding</keyword>
<dbReference type="RefSeq" id="WP_266129613.1">
    <property type="nucleotide sequence ID" value="NZ_JAPKMY010000002.1"/>
</dbReference>
<proteinExistence type="inferred from homology"/>
<comment type="similarity">
    <text evidence="1">Belongs to the LysR transcriptional regulatory family.</text>
</comment>
<dbReference type="Proteomes" id="UP001146019">
    <property type="component" value="Unassembled WGS sequence"/>
</dbReference>
<dbReference type="GO" id="GO:0043565">
    <property type="term" value="F:sequence-specific DNA binding"/>
    <property type="evidence" value="ECO:0007669"/>
    <property type="project" value="TreeGrafter"/>
</dbReference>
<dbReference type="SUPFAM" id="SSF46785">
    <property type="entry name" value="Winged helix' DNA-binding domain"/>
    <property type="match status" value="1"/>
</dbReference>
<evidence type="ECO:0000259" key="5">
    <source>
        <dbReference type="PROSITE" id="PS50931"/>
    </source>
</evidence>
<dbReference type="NCBIfam" id="NF008352">
    <property type="entry name" value="PRK11139.1"/>
    <property type="match status" value="1"/>
</dbReference>
<dbReference type="Pfam" id="PF00126">
    <property type="entry name" value="HTH_1"/>
    <property type="match status" value="1"/>
</dbReference>
<protein>
    <submittedName>
        <fullName evidence="6">Transcriptional regulator GcvA</fullName>
    </submittedName>
</protein>
<dbReference type="InterPro" id="IPR058163">
    <property type="entry name" value="LysR-type_TF_proteobact-type"/>
</dbReference>
<dbReference type="PROSITE" id="PS50931">
    <property type="entry name" value="HTH_LYSR"/>
    <property type="match status" value="1"/>
</dbReference>
<keyword evidence="2" id="KW-0805">Transcription regulation</keyword>
<evidence type="ECO:0000256" key="3">
    <source>
        <dbReference type="ARBA" id="ARBA00023125"/>
    </source>
</evidence>
<dbReference type="PANTHER" id="PTHR30537">
    <property type="entry name" value="HTH-TYPE TRANSCRIPTIONAL REGULATOR"/>
    <property type="match status" value="1"/>
</dbReference>
<dbReference type="InterPro" id="IPR000847">
    <property type="entry name" value="LysR_HTH_N"/>
</dbReference>
<dbReference type="InterPro" id="IPR036388">
    <property type="entry name" value="WH-like_DNA-bd_sf"/>
</dbReference>
<name>A0A9X3IHE8_9GAMM</name>
<dbReference type="AlphaFoldDB" id="A0A9X3IHE8"/>
<sequence length="296" mass="33562">MKQLNHLPSLNALKAFEAASRHLNFKLAAEELRVTQSAIAQHIRRLEEELGLKLFERQAKGVNLTANGRKYAASITQAFNLIHEATQSFYYSNQQITISVTPTFAAKWLIPRLSQFTQSHPDIDLQILATERISHFQNDGVDLAIRYGKPPFGAGLNTELLIQDTFIAVASPELMNTDQPYLDIQSLDQFTLLHDAHNLWTHFIEKLKSQHTQNLFKNIRFNQTSLAIDAAIAAQGITLTHPIFVNSELASGTLVKVFPQELVMETGFYLVYPRHPVGVKALSEVRHWLFMQFDQI</sequence>